<dbReference type="EMBL" id="CAJJDM010000021">
    <property type="protein sequence ID" value="CAD8055306.1"/>
    <property type="molecule type" value="Genomic_DNA"/>
</dbReference>
<dbReference type="Proteomes" id="UP000688137">
    <property type="component" value="Unassembled WGS sequence"/>
</dbReference>
<gene>
    <name evidence="1" type="ORF">PPRIM_AZ9-3.1.T0230112</name>
</gene>
<dbReference type="OMA" id="HIISEKF"/>
<comment type="caution">
    <text evidence="1">The sequence shown here is derived from an EMBL/GenBank/DDBJ whole genome shotgun (WGS) entry which is preliminary data.</text>
</comment>
<accession>A0A8S1KRJ2</accession>
<keyword evidence="2" id="KW-1185">Reference proteome</keyword>
<evidence type="ECO:0000313" key="2">
    <source>
        <dbReference type="Proteomes" id="UP000688137"/>
    </source>
</evidence>
<reference evidence="1" key="1">
    <citation type="submission" date="2021-01" db="EMBL/GenBank/DDBJ databases">
        <authorList>
            <consortium name="Genoscope - CEA"/>
            <person name="William W."/>
        </authorList>
    </citation>
    <scope>NUCLEOTIDE SEQUENCE</scope>
</reference>
<dbReference type="AlphaFoldDB" id="A0A8S1KRJ2"/>
<evidence type="ECO:0000313" key="1">
    <source>
        <dbReference type="EMBL" id="CAD8055306.1"/>
    </source>
</evidence>
<proteinExistence type="predicted"/>
<protein>
    <submittedName>
        <fullName evidence="1">Uncharacterized protein</fullName>
    </submittedName>
</protein>
<organism evidence="1 2">
    <name type="scientific">Paramecium primaurelia</name>
    <dbReference type="NCBI Taxonomy" id="5886"/>
    <lineage>
        <taxon>Eukaryota</taxon>
        <taxon>Sar</taxon>
        <taxon>Alveolata</taxon>
        <taxon>Ciliophora</taxon>
        <taxon>Intramacronucleata</taxon>
        <taxon>Oligohymenophorea</taxon>
        <taxon>Peniculida</taxon>
        <taxon>Parameciidae</taxon>
        <taxon>Paramecium</taxon>
    </lineage>
</organism>
<name>A0A8S1KRJ2_PARPR</name>
<sequence length="204" mass="23808">MKLRSISTIDHPKEFLFPIEPDLSASMTVTNSKIYQIYQKNRQTTPKRDPLQSQFNFTNTFRFENNGQISPLRLYPEKAELINLSSKRSLTPSSKPQQIKVKGFTDKFNEIQLKKTLRHQGVGIVYCRQNYNKINNKVDGTGEIMLEDIQNLNNVKQRLKTFGLELENEGIHHGVKHIISEKFARILQTEKNKTSRNQHNYFRA</sequence>